<gene>
    <name evidence="1" type="ORF">IAB12_01195</name>
</gene>
<proteinExistence type="predicted"/>
<evidence type="ECO:0000313" key="2">
    <source>
        <dbReference type="Proteomes" id="UP000823936"/>
    </source>
</evidence>
<reference evidence="1" key="2">
    <citation type="submission" date="2021-04" db="EMBL/GenBank/DDBJ databases">
        <authorList>
            <person name="Gilroy R."/>
        </authorList>
    </citation>
    <scope>NUCLEOTIDE SEQUENCE</scope>
    <source>
        <strain evidence="1">Gambia11-129</strain>
    </source>
</reference>
<accession>A0A9D1PSF9</accession>
<comment type="caution">
    <text evidence="1">The sequence shown here is derived from an EMBL/GenBank/DDBJ whole genome shotgun (WGS) entry which is preliminary data.</text>
</comment>
<organism evidence="1 2">
    <name type="scientific">Candidatus Ornithospirochaeta avicola</name>
    <dbReference type="NCBI Taxonomy" id="2840896"/>
    <lineage>
        <taxon>Bacteria</taxon>
        <taxon>Pseudomonadati</taxon>
        <taxon>Spirochaetota</taxon>
        <taxon>Spirochaetia</taxon>
        <taxon>Spirochaetales</taxon>
        <taxon>Spirochaetaceae</taxon>
        <taxon>Spirochaetaceae incertae sedis</taxon>
        <taxon>Candidatus Ornithospirochaeta</taxon>
    </lineage>
</organism>
<protein>
    <submittedName>
        <fullName evidence="1">Uncharacterized protein</fullName>
    </submittedName>
</protein>
<sequence length="1508" mass="169992">MKYHTSAKTVLIALLILFIFSFFSLSFVFYFKAISPAEAALDNLLSSFSDPDGDIYISYSFLDRNLFSSISLNDVEIRYADTAVIQGKRVSVDISIFSALFRAITKSGEIPITLEDFDVQIFTSSDKEASFKDEKKSSENSFTLEDYKDLVLVLSASSVDVIFNGEILFENLNFKSNLDLSKGLFDTSLSIDRFKYEGISAENIRGEADYNQMYYISLTAEKTAMDSADYNVSADNVFSSIVFSDLKSLKNLDFSLSLNADRSNITSNNLEFDLKTLRLRFEDKNIQALFDDAYLLYGEYSAFLKRSQASGGIEEETVSFSFFDIELRKQNDQILNIDEISLDLSKADEKAELNISTLDSSYLSILTNGKAGDALLKNLALEARKNENGYDLSADFDIFLSLNAGGKESLSSSFEILAQYSVEKEEIDYIKVQSEDFKASFLSEELDLALDYENKRALLSLSYSDSLMLSADISENIGFNLDINSLSLKEFSPFIRIFTSEFDAYIKDETRVSSSFSSILEKNEDSAIGYSGEISGNLEIADLNFSGLDFSLSSSLRSNLEESEMKINELKLDLGFISADFKGALDYSLMLPYGSLSLKTQKREILSLSLMLSERKEYSFSLESSFFLSSRLFGFYNFEDNTHLYSDAVFTTENRDYNFALDIDFIHRFIQVTNERASLYVSFDESFDASLILSSFEIINEDLSSTVLDGRFSFSFDFSSQRYSLSSSRINIVNMYLLAGNPSISFYLNADNDAVNISNLSISSSVFETLSGSFVFEFEDKSLAFMLENSSEEFLLSLSSFEDYYSGLMSATAFNLERFGLEGKIDMSLIGRGASLDDIAFTGNFDIENGSSLINGSMSISERDVSFSTLRYSNGNFLLDFSGLEISSTSGIMRLPLSLSYDFKNTDRDYPFRLSLEIDVKSDEEENLYFYFRKIFEYNFENLEGRIMLYNLQMDDRAAQDSLSQISYKNRVLTFSGSFIEGTFSLDDFHAELSVHALPVIDFDLSGSFKETFNLNVKLNSFNLKTINFAFLSPIVIFDEEYASADLLVLGKPGDLHLYGSVYAERVGLDVFWVPDDHLIAHNPVFTVWDNNIKTHLFDATCVDKHTGERKNGKVIVEFNLLPSMLLDYYRVDAYVEDGNSISFRIPMPNEQIDISGSVFGHYYIEQHILDKKSYMGGELTSDNLTMSIGLAPLPQWYSTEPGGFTMTFDFNMDLRSNTTFVYPLIDNPIISAMLVENQKARFHNTRGSFEVEGNLNIRTGELFYFQRYFFIRSGNIDFRSNSIRAVDPVINLRAELKTFDTNGETVDIYLDLVENTLDNINPIFSSTPSKDLNEIMTILGQNILPTGSDTISSVVGILSTGVDVLSRIGILPSGSSSLSKNIRNTLNLDTFSLHSNVIENLVFDAVSAWERNVNLSPLARYLDGTSIYAGKYISSELYLELMLHLVADEKNLENVSFIAGDLSLDFKLSLEWDNPICLVTFFTTPKTFNALDVIENFGFSLTKRFIF</sequence>
<dbReference type="EMBL" id="DXHU01000005">
    <property type="protein sequence ID" value="HIV98380.1"/>
    <property type="molecule type" value="Genomic_DNA"/>
</dbReference>
<evidence type="ECO:0000313" key="1">
    <source>
        <dbReference type="EMBL" id="HIV98380.1"/>
    </source>
</evidence>
<dbReference type="Proteomes" id="UP000823936">
    <property type="component" value="Unassembled WGS sequence"/>
</dbReference>
<name>A0A9D1PSF9_9SPIO</name>
<reference evidence="1" key="1">
    <citation type="journal article" date="2021" name="PeerJ">
        <title>Extensive microbial diversity within the chicken gut microbiome revealed by metagenomics and culture.</title>
        <authorList>
            <person name="Gilroy R."/>
            <person name="Ravi A."/>
            <person name="Getino M."/>
            <person name="Pursley I."/>
            <person name="Horton D.L."/>
            <person name="Alikhan N.F."/>
            <person name="Baker D."/>
            <person name="Gharbi K."/>
            <person name="Hall N."/>
            <person name="Watson M."/>
            <person name="Adriaenssens E.M."/>
            <person name="Foster-Nyarko E."/>
            <person name="Jarju S."/>
            <person name="Secka A."/>
            <person name="Antonio M."/>
            <person name="Oren A."/>
            <person name="Chaudhuri R.R."/>
            <person name="La Ragione R."/>
            <person name="Hildebrand F."/>
            <person name="Pallen M.J."/>
        </authorList>
    </citation>
    <scope>NUCLEOTIDE SEQUENCE</scope>
    <source>
        <strain evidence="1">Gambia11-129</strain>
    </source>
</reference>